<sequence length="346" mass="34773">MPRLRGLRWASIAIQALLFSAVVSSALQVSPDGTCGGSTGLTCAGSTWGTCCSAHGYCGSGDTYCGKGCDLSAGTCNPGQGTPGGAIASKPTGEEGGGTACPVCPVCTICMSPSPTPVPSTCRLILTATKWETAITTRTVGVANGTAVDMPTQTATSTATITKAPSVTTKTATVTQTLIHTQTETLTVAGTVAADAVSPTPATAATPAAAAVILESTATPSPILPGIVAGCHRWYKTPRDTPGNDDSGGSTCRTVAEAAGISKDDLRLWNTRIGNTSDDTAVCEGPSQLALLAMLPLPGGISPDLQTRAGRGRRRTGQRKPTAEAKDAGHSATTGYSHKAQVVGVV</sequence>
<feature type="signal peptide" evidence="4">
    <location>
        <begin position="1"/>
        <end position="25"/>
    </location>
</feature>
<feature type="domain" description="Chitin-binding type-1" evidence="5">
    <location>
        <begin position="32"/>
        <end position="78"/>
    </location>
</feature>
<name>A0ABR3YX87_9PEZI</name>
<evidence type="ECO:0000256" key="4">
    <source>
        <dbReference type="SAM" id="SignalP"/>
    </source>
</evidence>
<dbReference type="Gene3D" id="3.30.60.10">
    <property type="entry name" value="Endochitinase-like"/>
    <property type="match status" value="1"/>
</dbReference>
<feature type="chain" id="PRO_5046854071" description="Chitin-binding type-1 domain-containing protein" evidence="4">
    <location>
        <begin position="26"/>
        <end position="346"/>
    </location>
</feature>
<keyword evidence="1 2" id="KW-0147">Chitin-binding</keyword>
<dbReference type="Proteomes" id="UP001583186">
    <property type="component" value="Unassembled WGS sequence"/>
</dbReference>
<keyword evidence="7" id="KW-1185">Reference proteome</keyword>
<comment type="caution">
    <text evidence="2">Lacks conserved residue(s) required for the propagation of feature annotation.</text>
</comment>
<dbReference type="InterPro" id="IPR001002">
    <property type="entry name" value="Chitin-bd_1"/>
</dbReference>
<evidence type="ECO:0000256" key="2">
    <source>
        <dbReference type="PROSITE-ProRule" id="PRU00261"/>
    </source>
</evidence>
<accession>A0ABR3YX87</accession>
<organism evidence="6 7">
    <name type="scientific">Sporothrix stenoceras</name>
    <dbReference type="NCBI Taxonomy" id="5173"/>
    <lineage>
        <taxon>Eukaryota</taxon>
        <taxon>Fungi</taxon>
        <taxon>Dikarya</taxon>
        <taxon>Ascomycota</taxon>
        <taxon>Pezizomycotina</taxon>
        <taxon>Sordariomycetes</taxon>
        <taxon>Sordariomycetidae</taxon>
        <taxon>Ophiostomatales</taxon>
        <taxon>Ophiostomataceae</taxon>
        <taxon>Sporothrix</taxon>
    </lineage>
</organism>
<protein>
    <recommendedName>
        <fullName evidence="5">Chitin-binding type-1 domain-containing protein</fullName>
    </recommendedName>
</protein>
<dbReference type="CDD" id="cd11618">
    <property type="entry name" value="ChtBD1_1"/>
    <property type="match status" value="1"/>
</dbReference>
<comment type="caution">
    <text evidence="6">The sequence shown here is derived from an EMBL/GenBank/DDBJ whole genome shotgun (WGS) entry which is preliminary data.</text>
</comment>
<reference evidence="6 7" key="1">
    <citation type="journal article" date="2024" name="IMA Fungus">
        <title>IMA Genome - F19 : A genome assembly and annotation guide to empower mycologists, including annotated draft genome sequences of Ceratocystis pirilliformis, Diaporthe australafricana, Fusarium ophioides, Paecilomyces lecythidis, and Sporothrix stenoceras.</title>
        <authorList>
            <person name="Aylward J."/>
            <person name="Wilson A.M."/>
            <person name="Visagie C.M."/>
            <person name="Spraker J."/>
            <person name="Barnes I."/>
            <person name="Buitendag C."/>
            <person name="Ceriani C."/>
            <person name="Del Mar Angel L."/>
            <person name="du Plessis D."/>
            <person name="Fuchs T."/>
            <person name="Gasser K."/>
            <person name="Kramer D."/>
            <person name="Li W."/>
            <person name="Munsamy K."/>
            <person name="Piso A."/>
            <person name="Price J.L."/>
            <person name="Sonnekus B."/>
            <person name="Thomas C."/>
            <person name="van der Nest A."/>
            <person name="van Dijk A."/>
            <person name="van Heerden A."/>
            <person name="van Vuuren N."/>
            <person name="Yilmaz N."/>
            <person name="Duong T.A."/>
            <person name="van der Merwe N.A."/>
            <person name="Wingfield M.J."/>
            <person name="Wingfield B.D."/>
        </authorList>
    </citation>
    <scope>NUCLEOTIDE SEQUENCE [LARGE SCALE GENOMIC DNA]</scope>
    <source>
        <strain evidence="6 7">CMW 5346</strain>
    </source>
</reference>
<evidence type="ECO:0000259" key="5">
    <source>
        <dbReference type="PROSITE" id="PS50941"/>
    </source>
</evidence>
<feature type="region of interest" description="Disordered" evidence="3">
    <location>
        <begin position="302"/>
        <end position="337"/>
    </location>
</feature>
<dbReference type="InterPro" id="IPR036861">
    <property type="entry name" value="Endochitinase-like_sf"/>
</dbReference>
<gene>
    <name evidence="6" type="ORF">Sste5346_006669</name>
</gene>
<evidence type="ECO:0000256" key="3">
    <source>
        <dbReference type="SAM" id="MobiDB-lite"/>
    </source>
</evidence>
<feature type="disulfide bond" evidence="2">
    <location>
        <begin position="51"/>
        <end position="65"/>
    </location>
</feature>
<keyword evidence="2" id="KW-1015">Disulfide bond</keyword>
<keyword evidence="4" id="KW-0732">Signal</keyword>
<evidence type="ECO:0000313" key="6">
    <source>
        <dbReference type="EMBL" id="KAL1892989.1"/>
    </source>
</evidence>
<dbReference type="EMBL" id="JAWCUI010000040">
    <property type="protein sequence ID" value="KAL1892989.1"/>
    <property type="molecule type" value="Genomic_DNA"/>
</dbReference>
<proteinExistence type="predicted"/>
<evidence type="ECO:0000256" key="1">
    <source>
        <dbReference type="ARBA" id="ARBA00022669"/>
    </source>
</evidence>
<evidence type="ECO:0000313" key="7">
    <source>
        <dbReference type="Proteomes" id="UP001583186"/>
    </source>
</evidence>
<dbReference type="SUPFAM" id="SSF57016">
    <property type="entry name" value="Plant lectins/antimicrobial peptides"/>
    <property type="match status" value="1"/>
</dbReference>
<dbReference type="PROSITE" id="PS50941">
    <property type="entry name" value="CHIT_BIND_I_2"/>
    <property type="match status" value="1"/>
</dbReference>